<dbReference type="PROSITE" id="PS50043">
    <property type="entry name" value="HTH_LUXR_2"/>
    <property type="match status" value="1"/>
</dbReference>
<name>A0A2W5YD12_9MICO</name>
<dbReference type="PANTHER" id="PTHR44688:SF16">
    <property type="entry name" value="DNA-BINDING TRANSCRIPTIONAL ACTIVATOR DEVR_DOSR"/>
    <property type="match status" value="1"/>
</dbReference>
<feature type="domain" description="HTH luxR-type" evidence="4">
    <location>
        <begin position="783"/>
        <end position="848"/>
    </location>
</feature>
<dbReference type="SMART" id="SM00421">
    <property type="entry name" value="HTH_LUXR"/>
    <property type="match status" value="1"/>
</dbReference>
<dbReference type="InterPro" id="IPR027417">
    <property type="entry name" value="P-loop_NTPase"/>
</dbReference>
<evidence type="ECO:0000259" key="4">
    <source>
        <dbReference type="PROSITE" id="PS50043"/>
    </source>
</evidence>
<keyword evidence="2" id="KW-0238">DNA-binding</keyword>
<dbReference type="GO" id="GO:0006355">
    <property type="term" value="P:regulation of DNA-templated transcription"/>
    <property type="evidence" value="ECO:0007669"/>
    <property type="project" value="InterPro"/>
</dbReference>
<dbReference type="SUPFAM" id="SSF46894">
    <property type="entry name" value="C-terminal effector domain of the bipartite response regulators"/>
    <property type="match status" value="1"/>
</dbReference>
<dbReference type="InterPro" id="IPR036388">
    <property type="entry name" value="WH-like_DNA-bd_sf"/>
</dbReference>
<dbReference type="Gene3D" id="1.10.10.10">
    <property type="entry name" value="Winged helix-like DNA-binding domain superfamily/Winged helix DNA-binding domain"/>
    <property type="match status" value="1"/>
</dbReference>
<dbReference type="PANTHER" id="PTHR44688">
    <property type="entry name" value="DNA-BINDING TRANSCRIPTIONAL ACTIVATOR DEVR_DOSR"/>
    <property type="match status" value="1"/>
</dbReference>
<keyword evidence="1" id="KW-0805">Transcription regulation</keyword>
<comment type="caution">
    <text evidence="5">The sequence shown here is derived from an EMBL/GenBank/DDBJ whole genome shotgun (WGS) entry which is preliminary data.</text>
</comment>
<dbReference type="InterPro" id="IPR041664">
    <property type="entry name" value="AAA_16"/>
</dbReference>
<evidence type="ECO:0000256" key="3">
    <source>
        <dbReference type="ARBA" id="ARBA00023163"/>
    </source>
</evidence>
<keyword evidence="3" id="KW-0804">Transcription</keyword>
<organism evidence="5 6">
    <name type="scientific">Xylanimonas oleitrophica</name>
    <dbReference type="NCBI Taxonomy" id="2607479"/>
    <lineage>
        <taxon>Bacteria</taxon>
        <taxon>Bacillati</taxon>
        <taxon>Actinomycetota</taxon>
        <taxon>Actinomycetes</taxon>
        <taxon>Micrococcales</taxon>
        <taxon>Promicromonosporaceae</taxon>
        <taxon>Xylanimonas</taxon>
    </lineage>
</organism>
<sequence length="853" mass="91130">MPEADFHPLSRCRACPAHLTSAVQGVAEVKQESAVLHATNTAQHGPDVHALVGRDRELRAIRAFFEGYDRRTLAVTGLSGSGKTALVVRAVAQLGRDVATLRISGVRSGQPHAELVHDGVTEDVRLQPRVPRPEPGQPAGPYVDKVLRLLERVPADGASTRVLFVDDVCQVHPAEREEIVELAEAVRTRGWRLAITLVTADGLYEDEAFDVLELAPLDRLDVREVLARSSAPMVATDVADRVARLGGGVPGIALDIAKSLDDAEIRGAEAWPARWAVPPAVRRAYRPLVARLSPEQLTTLAAVAGDVSRGDGRAWIEVGAPGAEGLASLGIVVPDRGRWRLRHPLVALLAQDLLPGGPAVLDMLDAAPERWSLEAAIAGLHLRAVARGLARGPAGDPRLTALRFQVALLSGQVEQPGAAAPVTPDDAHGGSWTDLVWWHDPAAVPVPARQAGRRLAERFRALEQTGALDDAAAFRLDIGAVATTGDLDGVGVHLLVRGLLALGRPTEASALLARCAAPGASTVVERVALSLASAMVATVEGRCSDAGDHLDTVTRLRPDTADWLTVRGLRVLQRAIYGGEVPTETVPSRSGSWSPRALAEYAVDLGASHLALARLEDAAGFLTLALEHCSWPYQGRVHVRADLVEAVTATRGDPGGEGRGATGDLRRRSGMRHLLPLLADEISRDELTTPGAVASHARTLAVLADGADAERWFDKALDASHPPAPTRVRIQTLVSAARSRAAHDAGAAEVMLDEARMLTRLSGKVGWLPWIEASRELVGTTEPARGWDALSRDERELVALVLAGTTNAQMAARLFLSERTVVNRLRHVYAALRVRDRRDLVRIAEEDPPAWLG</sequence>
<dbReference type="Proteomes" id="UP000248783">
    <property type="component" value="Unassembled WGS sequence"/>
</dbReference>
<evidence type="ECO:0000256" key="2">
    <source>
        <dbReference type="ARBA" id="ARBA00023125"/>
    </source>
</evidence>
<evidence type="ECO:0000313" key="5">
    <source>
        <dbReference type="EMBL" id="PZR52141.1"/>
    </source>
</evidence>
<reference evidence="5 6" key="1">
    <citation type="submission" date="2018-06" db="EMBL/GenBank/DDBJ databases">
        <title>Whole genome sequencing of a novel hydrocarbon degrading bacterial strain, PW21 isolated from oil contaminated produced water sample.</title>
        <authorList>
            <person name="Nagkirti P."/>
            <person name="Shaikh A."/>
            <person name="Gowdaman V."/>
            <person name="Engineer A.E."/>
            <person name="Dagar S."/>
            <person name="Dhakephalkar P.K."/>
        </authorList>
    </citation>
    <scope>NUCLEOTIDE SEQUENCE [LARGE SCALE GENOMIC DNA]</scope>
    <source>
        <strain evidence="5 6">PW21</strain>
    </source>
</reference>
<protein>
    <recommendedName>
        <fullName evidence="4">HTH luxR-type domain-containing protein</fullName>
    </recommendedName>
</protein>
<dbReference type="Pfam" id="PF13191">
    <property type="entry name" value="AAA_16"/>
    <property type="match status" value="1"/>
</dbReference>
<dbReference type="EMBL" id="QKWH01000012">
    <property type="protein sequence ID" value="PZR52141.1"/>
    <property type="molecule type" value="Genomic_DNA"/>
</dbReference>
<dbReference type="AlphaFoldDB" id="A0A2W5YD12"/>
<dbReference type="Pfam" id="PF00196">
    <property type="entry name" value="GerE"/>
    <property type="match status" value="1"/>
</dbReference>
<dbReference type="InterPro" id="IPR016032">
    <property type="entry name" value="Sig_transdc_resp-reg_C-effctor"/>
</dbReference>
<accession>A0A2W5YD12</accession>
<dbReference type="Gene3D" id="3.40.50.300">
    <property type="entry name" value="P-loop containing nucleotide triphosphate hydrolases"/>
    <property type="match status" value="1"/>
</dbReference>
<dbReference type="InterPro" id="IPR000792">
    <property type="entry name" value="Tscrpt_reg_LuxR_C"/>
</dbReference>
<dbReference type="SUPFAM" id="SSF52540">
    <property type="entry name" value="P-loop containing nucleoside triphosphate hydrolases"/>
    <property type="match status" value="1"/>
</dbReference>
<evidence type="ECO:0000256" key="1">
    <source>
        <dbReference type="ARBA" id="ARBA00023015"/>
    </source>
</evidence>
<evidence type="ECO:0000313" key="6">
    <source>
        <dbReference type="Proteomes" id="UP000248783"/>
    </source>
</evidence>
<proteinExistence type="predicted"/>
<gene>
    <name evidence="5" type="ORF">DNL40_13075</name>
</gene>
<keyword evidence="6" id="KW-1185">Reference proteome</keyword>
<dbReference type="GO" id="GO:0003677">
    <property type="term" value="F:DNA binding"/>
    <property type="evidence" value="ECO:0007669"/>
    <property type="project" value="UniProtKB-KW"/>
</dbReference>